<sequence>MQRDSIENIFAYKFRFLADKPSFHCLSNIYSYLRSYNQAMLAKDFTLNYL</sequence>
<evidence type="ECO:0000313" key="1">
    <source>
        <dbReference type="EMBL" id="JAH56683.1"/>
    </source>
</evidence>
<organism evidence="1">
    <name type="scientific">Anguilla anguilla</name>
    <name type="common">European freshwater eel</name>
    <name type="synonym">Muraena anguilla</name>
    <dbReference type="NCBI Taxonomy" id="7936"/>
    <lineage>
        <taxon>Eukaryota</taxon>
        <taxon>Metazoa</taxon>
        <taxon>Chordata</taxon>
        <taxon>Craniata</taxon>
        <taxon>Vertebrata</taxon>
        <taxon>Euteleostomi</taxon>
        <taxon>Actinopterygii</taxon>
        <taxon>Neopterygii</taxon>
        <taxon>Teleostei</taxon>
        <taxon>Anguilliformes</taxon>
        <taxon>Anguillidae</taxon>
        <taxon>Anguilla</taxon>
    </lineage>
</organism>
<reference evidence="1" key="2">
    <citation type="journal article" date="2015" name="Fish Shellfish Immunol.">
        <title>Early steps in the European eel (Anguilla anguilla)-Vibrio vulnificus interaction in the gills: Role of the RtxA13 toxin.</title>
        <authorList>
            <person name="Callol A."/>
            <person name="Pajuelo D."/>
            <person name="Ebbesson L."/>
            <person name="Teles M."/>
            <person name="MacKenzie S."/>
            <person name="Amaro C."/>
        </authorList>
    </citation>
    <scope>NUCLEOTIDE SEQUENCE</scope>
</reference>
<accession>A0A0E9TVC9</accession>
<name>A0A0E9TVC9_ANGAN</name>
<reference evidence="1" key="1">
    <citation type="submission" date="2014-11" db="EMBL/GenBank/DDBJ databases">
        <authorList>
            <person name="Amaro Gonzalez C."/>
        </authorList>
    </citation>
    <scope>NUCLEOTIDE SEQUENCE</scope>
</reference>
<protein>
    <submittedName>
        <fullName evidence="1">Uncharacterized protein</fullName>
    </submittedName>
</protein>
<dbReference type="EMBL" id="GBXM01051894">
    <property type="protein sequence ID" value="JAH56683.1"/>
    <property type="molecule type" value="Transcribed_RNA"/>
</dbReference>
<dbReference type="AlphaFoldDB" id="A0A0E9TVC9"/>
<proteinExistence type="predicted"/>